<evidence type="ECO:0000313" key="7">
    <source>
        <dbReference type="EMBL" id="MBC2888312.1"/>
    </source>
</evidence>
<organism evidence="7 8">
    <name type="scientific">Gordonibacter massiliensis</name>
    <name type="common">ex Traore et al. 2017</name>
    <dbReference type="NCBI Taxonomy" id="1841863"/>
    <lineage>
        <taxon>Bacteria</taxon>
        <taxon>Bacillati</taxon>
        <taxon>Actinomycetota</taxon>
        <taxon>Coriobacteriia</taxon>
        <taxon>Eggerthellales</taxon>
        <taxon>Eggerthellaceae</taxon>
        <taxon>Gordonibacter</taxon>
    </lineage>
</organism>
<dbReference type="SUPFAM" id="SSF48498">
    <property type="entry name" value="Tetracyclin repressor-like, C-terminal domain"/>
    <property type="match status" value="1"/>
</dbReference>
<dbReference type="InterPro" id="IPR036271">
    <property type="entry name" value="Tet_transcr_reg_TetR-rel_C_sf"/>
</dbReference>
<dbReference type="InterPro" id="IPR001647">
    <property type="entry name" value="HTH_TetR"/>
</dbReference>
<dbReference type="InterPro" id="IPR023772">
    <property type="entry name" value="DNA-bd_HTH_TetR-type_CS"/>
</dbReference>
<keyword evidence="1" id="KW-0678">Repressor</keyword>
<dbReference type="PANTHER" id="PTHR30055">
    <property type="entry name" value="HTH-TYPE TRANSCRIPTIONAL REGULATOR RUTR"/>
    <property type="match status" value="1"/>
</dbReference>
<evidence type="ECO:0000259" key="6">
    <source>
        <dbReference type="PROSITE" id="PS50977"/>
    </source>
</evidence>
<evidence type="ECO:0000313" key="8">
    <source>
        <dbReference type="Proteomes" id="UP000587396"/>
    </source>
</evidence>
<dbReference type="Proteomes" id="UP000587396">
    <property type="component" value="Unassembled WGS sequence"/>
</dbReference>
<evidence type="ECO:0000256" key="5">
    <source>
        <dbReference type="PROSITE-ProRule" id="PRU00335"/>
    </source>
</evidence>
<name>A0A842J8G6_9ACTN</name>
<dbReference type="RefSeq" id="WP_185904257.1">
    <property type="nucleotide sequence ID" value="NZ_JACMSE010000001.1"/>
</dbReference>
<evidence type="ECO:0000256" key="1">
    <source>
        <dbReference type="ARBA" id="ARBA00022491"/>
    </source>
</evidence>
<dbReference type="PANTHER" id="PTHR30055:SF175">
    <property type="entry name" value="HTH-TYPE TRANSCRIPTIONAL REPRESSOR KSTR2"/>
    <property type="match status" value="1"/>
</dbReference>
<dbReference type="PROSITE" id="PS01081">
    <property type="entry name" value="HTH_TETR_1"/>
    <property type="match status" value="1"/>
</dbReference>
<sequence length="225" mass="25820">MARNKHPEETVGRILDVAMRLFVEKGFEHTTIQDIVDNLNVTKGAVYHYFKSKEDILDAAIERESAPLMKELVAIRDDPRMTGLEKMQALFEASMDGPQLPLSAEVAVEPDPVKNSRFLGMQYRSIIEEVAPRFVEPIIRQGMEDGTIRTEHPREMAEVVLILANLWVSPMFRMTDADQLRRRMDYYVELLHLMGLNVKPGRITGMLEDFRSGYEQKLQERGGRA</sequence>
<evidence type="ECO:0000256" key="3">
    <source>
        <dbReference type="ARBA" id="ARBA00023125"/>
    </source>
</evidence>
<dbReference type="PROSITE" id="PS50977">
    <property type="entry name" value="HTH_TETR_2"/>
    <property type="match status" value="1"/>
</dbReference>
<dbReference type="AlphaFoldDB" id="A0A842J8G6"/>
<gene>
    <name evidence="7" type="ORF">H7313_02965</name>
</gene>
<dbReference type="InterPro" id="IPR009057">
    <property type="entry name" value="Homeodomain-like_sf"/>
</dbReference>
<dbReference type="SUPFAM" id="SSF46689">
    <property type="entry name" value="Homeodomain-like"/>
    <property type="match status" value="1"/>
</dbReference>
<feature type="DNA-binding region" description="H-T-H motif" evidence="5">
    <location>
        <begin position="31"/>
        <end position="50"/>
    </location>
</feature>
<dbReference type="Pfam" id="PF00440">
    <property type="entry name" value="TetR_N"/>
    <property type="match status" value="1"/>
</dbReference>
<dbReference type="Gene3D" id="1.10.357.10">
    <property type="entry name" value="Tetracycline Repressor, domain 2"/>
    <property type="match status" value="1"/>
</dbReference>
<evidence type="ECO:0000256" key="4">
    <source>
        <dbReference type="ARBA" id="ARBA00023163"/>
    </source>
</evidence>
<keyword evidence="3 5" id="KW-0238">DNA-binding</keyword>
<protein>
    <submittedName>
        <fullName evidence="7">TetR/AcrR family transcriptional regulator</fullName>
    </submittedName>
</protein>
<accession>A0A842J8G6</accession>
<evidence type="ECO:0000256" key="2">
    <source>
        <dbReference type="ARBA" id="ARBA00023015"/>
    </source>
</evidence>
<comment type="caution">
    <text evidence="7">The sequence shown here is derived from an EMBL/GenBank/DDBJ whole genome shotgun (WGS) entry which is preliminary data.</text>
</comment>
<keyword evidence="4" id="KW-0804">Transcription</keyword>
<dbReference type="GO" id="GO:0000976">
    <property type="term" value="F:transcription cis-regulatory region binding"/>
    <property type="evidence" value="ECO:0007669"/>
    <property type="project" value="TreeGrafter"/>
</dbReference>
<dbReference type="PRINTS" id="PR00455">
    <property type="entry name" value="HTHTETR"/>
</dbReference>
<dbReference type="InterPro" id="IPR050109">
    <property type="entry name" value="HTH-type_TetR-like_transc_reg"/>
</dbReference>
<dbReference type="EMBL" id="JACMSE010000001">
    <property type="protein sequence ID" value="MBC2888312.1"/>
    <property type="molecule type" value="Genomic_DNA"/>
</dbReference>
<keyword evidence="8" id="KW-1185">Reference proteome</keyword>
<feature type="domain" description="HTH tetR-type" evidence="6">
    <location>
        <begin position="8"/>
        <end position="68"/>
    </location>
</feature>
<proteinExistence type="predicted"/>
<dbReference type="GO" id="GO:0003700">
    <property type="term" value="F:DNA-binding transcription factor activity"/>
    <property type="evidence" value="ECO:0007669"/>
    <property type="project" value="TreeGrafter"/>
</dbReference>
<keyword evidence="2" id="KW-0805">Transcription regulation</keyword>
<reference evidence="7 8" key="1">
    <citation type="submission" date="2020-08" db="EMBL/GenBank/DDBJ databases">
        <authorList>
            <person name="Liu C."/>
            <person name="Sun Q."/>
        </authorList>
    </citation>
    <scope>NUCLEOTIDE SEQUENCE [LARGE SCALE GENOMIC DNA]</scope>
    <source>
        <strain evidence="7 8">N22</strain>
    </source>
</reference>